<organism evidence="1 2">
    <name type="scientific">Xenorhabdus poinarii G6</name>
    <dbReference type="NCBI Taxonomy" id="1354304"/>
    <lineage>
        <taxon>Bacteria</taxon>
        <taxon>Pseudomonadati</taxon>
        <taxon>Pseudomonadota</taxon>
        <taxon>Gammaproteobacteria</taxon>
        <taxon>Enterobacterales</taxon>
        <taxon>Morganellaceae</taxon>
        <taxon>Xenorhabdus</taxon>
    </lineage>
</organism>
<dbReference type="AlphaFoldDB" id="A0A068R5L9"/>
<gene>
    <name evidence="1" type="ORF">XPG1_2622</name>
</gene>
<dbReference type="STRING" id="1354304.XPG1_2622"/>
<protein>
    <submittedName>
        <fullName evidence="1">Uncharacterized protein</fullName>
    </submittedName>
</protein>
<name>A0A068R5L9_9GAMM</name>
<dbReference type="Proteomes" id="UP000032735">
    <property type="component" value="Chromosome"/>
</dbReference>
<evidence type="ECO:0000313" key="1">
    <source>
        <dbReference type="EMBL" id="CDG22274.1"/>
    </source>
</evidence>
<accession>A0A068R5L9</accession>
<dbReference type="KEGG" id="xpo:XPG1_2622"/>
<sequence length="68" mass="8131">MINLVPYQIFFHNVQKSLFYNHFVMMKSLHCAYLETKLVLQPYSLFSIGNNPIEQLELMLFLCFLSIR</sequence>
<keyword evidence="2" id="KW-1185">Reference proteome</keyword>
<dbReference type="EMBL" id="FO704551">
    <property type="protein sequence ID" value="CDG22274.1"/>
    <property type="molecule type" value="Genomic_DNA"/>
</dbReference>
<proteinExistence type="predicted"/>
<dbReference type="HOGENOM" id="CLU_2793126_0_0_6"/>
<evidence type="ECO:0000313" key="2">
    <source>
        <dbReference type="Proteomes" id="UP000032735"/>
    </source>
</evidence>
<reference evidence="1 2" key="1">
    <citation type="submission" date="2013-07" db="EMBL/GenBank/DDBJ databases">
        <authorList>
            <person name="Genoscope - CEA"/>
        </authorList>
    </citation>
    <scope>NUCLEOTIDE SEQUENCE [LARGE SCALE GENOMIC DNA]</scope>
    <source>
        <strain evidence="1 2">G6</strain>
    </source>
</reference>